<dbReference type="InterPro" id="IPR005119">
    <property type="entry name" value="LysR_subst-bd"/>
</dbReference>
<accession>A0A1T2Y2N9</accession>
<evidence type="ECO:0000259" key="5">
    <source>
        <dbReference type="PROSITE" id="PS50931"/>
    </source>
</evidence>
<gene>
    <name evidence="6" type="ORF">BFW87_26390</name>
</gene>
<reference evidence="6 7" key="1">
    <citation type="submission" date="2016-12" db="EMBL/GenBank/DDBJ databases">
        <title>Draft genome sequences of seven strains of Pseudomonas fluorescens that produce 4-formylaminooxyvinylglycine.</title>
        <authorList>
            <person name="Okrent R.A."/>
            <person name="Manning V.A."/>
            <person name="Trippe K.M."/>
        </authorList>
    </citation>
    <scope>NUCLEOTIDE SEQUENCE [LARGE SCALE GENOMIC DNA]</scope>
    <source>
        <strain evidence="6 7">P5A</strain>
    </source>
</reference>
<dbReference type="EMBL" id="MSDF01000052">
    <property type="protein sequence ID" value="OPA86273.1"/>
    <property type="molecule type" value="Genomic_DNA"/>
</dbReference>
<dbReference type="GO" id="GO:0003700">
    <property type="term" value="F:DNA-binding transcription factor activity"/>
    <property type="evidence" value="ECO:0007669"/>
    <property type="project" value="InterPro"/>
</dbReference>
<dbReference type="Gene3D" id="3.40.190.290">
    <property type="match status" value="1"/>
</dbReference>
<dbReference type="Proteomes" id="UP000190965">
    <property type="component" value="Unassembled WGS sequence"/>
</dbReference>
<dbReference type="SUPFAM" id="SSF53850">
    <property type="entry name" value="Periplasmic binding protein-like II"/>
    <property type="match status" value="1"/>
</dbReference>
<dbReference type="PANTHER" id="PTHR30537">
    <property type="entry name" value="HTH-TYPE TRANSCRIPTIONAL REGULATOR"/>
    <property type="match status" value="1"/>
</dbReference>
<evidence type="ECO:0000256" key="1">
    <source>
        <dbReference type="ARBA" id="ARBA00009437"/>
    </source>
</evidence>
<dbReference type="Pfam" id="PF03466">
    <property type="entry name" value="LysR_substrate"/>
    <property type="match status" value="1"/>
</dbReference>
<evidence type="ECO:0000256" key="3">
    <source>
        <dbReference type="ARBA" id="ARBA00023125"/>
    </source>
</evidence>
<evidence type="ECO:0000256" key="4">
    <source>
        <dbReference type="ARBA" id="ARBA00023163"/>
    </source>
</evidence>
<dbReference type="InterPro" id="IPR058163">
    <property type="entry name" value="LysR-type_TF_proteobact-type"/>
</dbReference>
<dbReference type="Gene3D" id="1.10.10.10">
    <property type="entry name" value="Winged helix-like DNA-binding domain superfamily/Winged helix DNA-binding domain"/>
    <property type="match status" value="1"/>
</dbReference>
<dbReference type="PROSITE" id="PS50931">
    <property type="entry name" value="HTH_LYSR"/>
    <property type="match status" value="1"/>
</dbReference>
<dbReference type="AlphaFoldDB" id="A0A1T2Y2N9"/>
<dbReference type="GO" id="GO:0043565">
    <property type="term" value="F:sequence-specific DNA binding"/>
    <property type="evidence" value="ECO:0007669"/>
    <property type="project" value="TreeGrafter"/>
</dbReference>
<keyword evidence="2" id="KW-0805">Transcription regulation</keyword>
<evidence type="ECO:0000256" key="2">
    <source>
        <dbReference type="ARBA" id="ARBA00023015"/>
    </source>
</evidence>
<dbReference type="InterPro" id="IPR036388">
    <property type="entry name" value="WH-like_DNA-bd_sf"/>
</dbReference>
<dbReference type="RefSeq" id="WP_078742644.1">
    <property type="nucleotide sequence ID" value="NZ_MSDF01000052.1"/>
</dbReference>
<dbReference type="SUPFAM" id="SSF46785">
    <property type="entry name" value="Winged helix' DNA-binding domain"/>
    <property type="match status" value="1"/>
</dbReference>
<name>A0A1T2Y2N9_PSEFL</name>
<proteinExistence type="inferred from homology"/>
<feature type="domain" description="HTH lysR-type" evidence="5">
    <location>
        <begin position="1"/>
        <end position="59"/>
    </location>
</feature>
<evidence type="ECO:0000313" key="6">
    <source>
        <dbReference type="EMBL" id="OPA86273.1"/>
    </source>
</evidence>
<comment type="caution">
    <text evidence="6">The sequence shown here is derived from an EMBL/GenBank/DDBJ whole genome shotgun (WGS) entry which is preliminary data.</text>
</comment>
<sequence length="299" mass="32713">MDKFRAMQVFVNATDAGSFAAAGAALELSPQMVARYIEHLEEQLQVRLLNRTTRRQQLTEFGRAYYERCVRVLADVEAADALALETHAQPMGALKISAPQNFGAQSLMPVINQFLAQHPLVEIDLDLTDRYVDLISEGIEAAFRIGEPGIADSTSLVVRPLRPYQLLVCAAPAYLQAHGTPVQPSDLASHSCLGYVFADRVINKEWVFTRQGKSYPVQVGSRLRVNSADAQLKAAIAGFGIVMAALDLLAPALASGQLVRVLPNYEGPSKPMSLIYPADRQRTAKLRSFIDESIAAFGR</sequence>
<comment type="similarity">
    <text evidence="1">Belongs to the LysR transcriptional regulatory family.</text>
</comment>
<protein>
    <submittedName>
        <fullName evidence="6">LysR family transcriptional regulator</fullName>
    </submittedName>
</protein>
<dbReference type="Pfam" id="PF00126">
    <property type="entry name" value="HTH_1"/>
    <property type="match status" value="1"/>
</dbReference>
<evidence type="ECO:0000313" key="7">
    <source>
        <dbReference type="Proteomes" id="UP000190965"/>
    </source>
</evidence>
<dbReference type="GO" id="GO:0006351">
    <property type="term" value="P:DNA-templated transcription"/>
    <property type="evidence" value="ECO:0007669"/>
    <property type="project" value="TreeGrafter"/>
</dbReference>
<organism evidence="6 7">
    <name type="scientific">Pseudomonas fluorescens</name>
    <dbReference type="NCBI Taxonomy" id="294"/>
    <lineage>
        <taxon>Bacteria</taxon>
        <taxon>Pseudomonadati</taxon>
        <taxon>Pseudomonadota</taxon>
        <taxon>Gammaproteobacteria</taxon>
        <taxon>Pseudomonadales</taxon>
        <taxon>Pseudomonadaceae</taxon>
        <taxon>Pseudomonas</taxon>
    </lineage>
</organism>
<keyword evidence="4" id="KW-0804">Transcription</keyword>
<dbReference type="InterPro" id="IPR036390">
    <property type="entry name" value="WH_DNA-bd_sf"/>
</dbReference>
<dbReference type="PANTHER" id="PTHR30537:SF5">
    <property type="entry name" value="HTH-TYPE TRANSCRIPTIONAL ACTIVATOR TTDR-RELATED"/>
    <property type="match status" value="1"/>
</dbReference>
<keyword evidence="3" id="KW-0238">DNA-binding</keyword>
<dbReference type="InterPro" id="IPR000847">
    <property type="entry name" value="LysR_HTH_N"/>
</dbReference>
<dbReference type="OrthoDB" id="9786526at2"/>
<dbReference type="FunFam" id="1.10.10.10:FF:000001">
    <property type="entry name" value="LysR family transcriptional regulator"/>
    <property type="match status" value="1"/>
</dbReference>